<organism evidence="2 3">
    <name type="scientific">Cutaneotrichosporon oleaginosum</name>
    <dbReference type="NCBI Taxonomy" id="879819"/>
    <lineage>
        <taxon>Eukaryota</taxon>
        <taxon>Fungi</taxon>
        <taxon>Dikarya</taxon>
        <taxon>Basidiomycota</taxon>
        <taxon>Agaricomycotina</taxon>
        <taxon>Tremellomycetes</taxon>
        <taxon>Trichosporonales</taxon>
        <taxon>Trichosporonaceae</taxon>
        <taxon>Cutaneotrichosporon</taxon>
    </lineage>
</organism>
<dbReference type="GeneID" id="28983244"/>
<dbReference type="Pfam" id="PF00388">
    <property type="entry name" value="PI-PLC-X"/>
    <property type="match status" value="1"/>
</dbReference>
<evidence type="ECO:0000313" key="2">
    <source>
        <dbReference type="EMBL" id="KLT43884.1"/>
    </source>
</evidence>
<dbReference type="Proteomes" id="UP000053611">
    <property type="component" value="Unassembled WGS sequence"/>
</dbReference>
<dbReference type="STRING" id="879819.A0A0J1B7Y3"/>
<dbReference type="InterPro" id="IPR000909">
    <property type="entry name" value="PLipase_C_PInositol-sp_X_dom"/>
</dbReference>
<dbReference type="RefSeq" id="XP_018280375.1">
    <property type="nucleotide sequence ID" value="XM_018422641.1"/>
</dbReference>
<dbReference type="OrthoDB" id="1046782at2759"/>
<reference evidence="2 3" key="1">
    <citation type="submission" date="2015-03" db="EMBL/GenBank/DDBJ databases">
        <title>Genomics and transcriptomics of the oil-accumulating basidiomycete yeast T. oleaginosus allow insights into substrate utilization and the diverse evolutionary trajectories of mating systems in fungi.</title>
        <authorList>
            <consortium name="DOE Joint Genome Institute"/>
            <person name="Kourist R."/>
            <person name="Kracht O."/>
            <person name="Bracharz F."/>
            <person name="Lipzen A."/>
            <person name="Nolan M."/>
            <person name="Ohm R."/>
            <person name="Grigoriev I."/>
            <person name="Sun S."/>
            <person name="Heitman J."/>
            <person name="Bruck T."/>
            <person name="Nowrousian M."/>
        </authorList>
    </citation>
    <scope>NUCLEOTIDE SEQUENCE [LARGE SCALE GENOMIC DNA]</scope>
    <source>
        <strain evidence="2 3">IBC0246</strain>
    </source>
</reference>
<proteinExistence type="predicted"/>
<dbReference type="GO" id="GO:0008081">
    <property type="term" value="F:phosphoric diester hydrolase activity"/>
    <property type="evidence" value="ECO:0007669"/>
    <property type="project" value="InterPro"/>
</dbReference>
<dbReference type="InterPro" id="IPR051057">
    <property type="entry name" value="PI-PLC_domain"/>
</dbReference>
<evidence type="ECO:0000313" key="3">
    <source>
        <dbReference type="Proteomes" id="UP000053611"/>
    </source>
</evidence>
<dbReference type="GO" id="GO:0006629">
    <property type="term" value="P:lipid metabolic process"/>
    <property type="evidence" value="ECO:0007669"/>
    <property type="project" value="InterPro"/>
</dbReference>
<dbReference type="Gene3D" id="3.20.20.190">
    <property type="entry name" value="Phosphatidylinositol (PI) phosphodiesterase"/>
    <property type="match status" value="1"/>
</dbReference>
<dbReference type="PROSITE" id="PS50007">
    <property type="entry name" value="PIPLC_X_DOMAIN"/>
    <property type="match status" value="1"/>
</dbReference>
<dbReference type="PANTHER" id="PTHR13593:SF148">
    <property type="entry name" value="PHOSPHATIDYLINOSITOL-SPECIFIC PHOSPHOLIPASE C X DOMAIN-CONTAINING PROTEIN"/>
    <property type="match status" value="1"/>
</dbReference>
<dbReference type="SMART" id="SM00148">
    <property type="entry name" value="PLCXc"/>
    <property type="match status" value="1"/>
</dbReference>
<name>A0A0J1B7Y3_9TREE</name>
<accession>A0A0J1B7Y3</accession>
<dbReference type="PANTHER" id="PTHR13593">
    <property type="match status" value="1"/>
</dbReference>
<dbReference type="AlphaFoldDB" id="A0A0J1B7Y3"/>
<dbReference type="EMBL" id="KQ087191">
    <property type="protein sequence ID" value="KLT43884.1"/>
    <property type="molecule type" value="Genomic_DNA"/>
</dbReference>
<sequence>MTIRIIAPGRQVTAASANGNGVNISIDGHHFVVEANPGDNIQLQLDNGSVDLPPANDDDRRRGWRRLNANNALAFGVDEDKVVVLPACNMNDWMSGLPDDRAVADLTIPGTHESASLYGGFISQCQNHDVGQQLQHGIRFFDIRLKSKNGQLETYHGIQAQDSTLQQQVEWIENFLRQNPRETVILSIKQEQEDAEDFPQLVQDALSSGMWHFDENVPTLGDVRGKGIFFSRFGKKRDDQFPNGQGLKPLSWPDNRGEGFDVDWHGTAFRIHDWYDTENIGEKTSRICNFLESTCDGRGAGVGPNHPMSIVFASGGKFPQAPPHWMASGGSAGGMSQVLSVGANLFGKISGGGGGGGGGGQETGPEGGVNARLVRWLLNKAMEGRRPRAILNLDFYDETNAMQELIAALNALPE</sequence>
<feature type="domain" description="Phosphatidylinositol-specific phospholipase C X" evidence="1">
    <location>
        <begin position="99"/>
        <end position="232"/>
    </location>
</feature>
<gene>
    <name evidence="2" type="ORF">CC85DRAFT_284164</name>
</gene>
<dbReference type="SUPFAM" id="SSF51695">
    <property type="entry name" value="PLC-like phosphodiesterases"/>
    <property type="match status" value="1"/>
</dbReference>
<keyword evidence="3" id="KW-1185">Reference proteome</keyword>
<protein>
    <submittedName>
        <fullName evidence="2">PLC-like phosphodiesterase</fullName>
    </submittedName>
</protein>
<evidence type="ECO:0000259" key="1">
    <source>
        <dbReference type="SMART" id="SM00148"/>
    </source>
</evidence>
<dbReference type="InterPro" id="IPR017946">
    <property type="entry name" value="PLC-like_Pdiesterase_TIM-brl"/>
</dbReference>